<gene>
    <name evidence="3" type="ORF">pC1.2C</name>
</gene>
<name>Q2VHY1_9NOCA</name>
<proteinExistence type="predicted"/>
<keyword evidence="3" id="KW-0614">Plasmid</keyword>
<geneLocation type="plasmid" evidence="3">
    <name>pC1</name>
</geneLocation>
<reference evidence="3" key="1">
    <citation type="submission" date="2005-07" db="EMBL/GenBank/DDBJ databases">
        <title>Complete nucleotide sequence of circular plasmid pC1 from Nocardia sp. C-14-1.</title>
        <authorList>
            <person name="Shen M."/>
            <person name="Fang P."/>
            <person name="Xu D."/>
            <person name="Zhang Y."/>
            <person name="Cao W."/>
            <person name="Zhu Y."/>
            <person name="Zhao J."/>
            <person name="Qin Z."/>
        </authorList>
    </citation>
    <scope>NUCLEOTIDE SEQUENCE</scope>
    <source>
        <strain evidence="3">C-14-1</strain>
        <plasmid evidence="3">pC1</plasmid>
    </source>
</reference>
<feature type="region of interest" description="Disordered" evidence="2">
    <location>
        <begin position="151"/>
        <end position="176"/>
    </location>
</feature>
<accession>Q2VHY1</accession>
<evidence type="ECO:0000313" key="3">
    <source>
        <dbReference type="EMBL" id="AAZ74647.1"/>
    </source>
</evidence>
<organism evidence="3">
    <name type="scientific">Nocardia sp. C-14-1</name>
    <dbReference type="NCBI Taxonomy" id="312532"/>
    <lineage>
        <taxon>Bacteria</taxon>
        <taxon>Bacillati</taxon>
        <taxon>Actinomycetota</taxon>
        <taxon>Actinomycetes</taxon>
        <taxon>Mycobacteriales</taxon>
        <taxon>Nocardiaceae</taxon>
        <taxon>Nocardia</taxon>
    </lineage>
</organism>
<evidence type="ECO:0000256" key="2">
    <source>
        <dbReference type="SAM" id="MobiDB-lite"/>
    </source>
</evidence>
<evidence type="ECO:0008006" key="4">
    <source>
        <dbReference type="Google" id="ProtNLM"/>
    </source>
</evidence>
<sequence>MLAQVVGMIVDMDTTPDHDGRPRWSAATAAKHCGVSRTTIQRAIAAGRIPGAERGPDGWLLPLSGLIAAGFAVDRPSPPDGDRDHARVEVEQVRAADHLAARVRELEQQLAETRAEAERDRAARYAAEQIAAERDRIIEAQAQALRMLTAGTGTVAPGGTVAPQSPQPPQRSRGLLGRLVDAIGG</sequence>
<dbReference type="RefSeq" id="WP_012881095.1">
    <property type="nucleotide sequence ID" value="NC_013538.1"/>
</dbReference>
<protein>
    <recommendedName>
        <fullName evidence="4">Helix-turn-helix domain-containing protein</fullName>
    </recommendedName>
</protein>
<dbReference type="AlphaFoldDB" id="Q2VHY1"/>
<dbReference type="EMBL" id="DQ140180">
    <property type="protein sequence ID" value="AAZ74647.1"/>
    <property type="molecule type" value="Genomic_DNA"/>
</dbReference>
<evidence type="ECO:0000256" key="1">
    <source>
        <dbReference type="SAM" id="Coils"/>
    </source>
</evidence>
<feature type="compositionally biased region" description="Low complexity" evidence="2">
    <location>
        <begin position="151"/>
        <end position="164"/>
    </location>
</feature>
<keyword evidence="1" id="KW-0175">Coiled coil</keyword>
<feature type="coiled-coil region" evidence="1">
    <location>
        <begin position="96"/>
        <end position="123"/>
    </location>
</feature>